<sequence length="189" mass="21365">MDCCQSQSNNCACNTGCCGGENISQVEENKKIIIDFLYLDLDICTRCQGTEEGLDEAIEDVAEVLQLTGAEVVVNKIHIENKEMAIQHKFISSPTIRVNGKDIQMEVKESLCESCGDLCGDDVDCRVWIYKGKEYNAPPKAMIIDVILREVYGDNNRPSDYNNNREIYQLPENLKRFFEAINKNKNINA</sequence>
<dbReference type="Pfam" id="PF10865">
    <property type="entry name" value="DUF2703"/>
    <property type="match status" value="1"/>
</dbReference>
<dbReference type="RefSeq" id="WP_005583397.1">
    <property type="nucleotide sequence ID" value="NZ_LT669839.1"/>
</dbReference>
<organism evidence="1 2">
    <name type="scientific">[Clostridium] ultunense Esp</name>
    <dbReference type="NCBI Taxonomy" id="1288971"/>
    <lineage>
        <taxon>Bacteria</taxon>
        <taxon>Bacillati</taxon>
        <taxon>Bacillota</taxon>
        <taxon>Tissierellia</taxon>
        <taxon>Tissierellales</taxon>
        <taxon>Tepidimicrobiaceae</taxon>
        <taxon>Schnuerera</taxon>
    </lineage>
</organism>
<accession>M1ZIA9</accession>
<gene>
    <name evidence="1" type="ORF">CUESP1_2468</name>
</gene>
<name>M1ZIA9_9FIRM</name>
<reference evidence="1 2" key="1">
    <citation type="submission" date="2016-11" db="EMBL/GenBank/DDBJ databases">
        <authorList>
            <person name="Manzoor S."/>
        </authorList>
    </citation>
    <scope>NUCLEOTIDE SEQUENCE [LARGE SCALE GENOMIC DNA]</scope>
    <source>
        <strain evidence="1">Clostridium ultunense strain Esp</strain>
    </source>
</reference>
<dbReference type="HOGENOM" id="CLU_1522236_0_0_9"/>
<proteinExistence type="predicted"/>
<protein>
    <submittedName>
        <fullName evidence="1">Uncharacterized protein</fullName>
    </submittedName>
</protein>
<dbReference type="OrthoDB" id="2965668at2"/>
<evidence type="ECO:0000313" key="2">
    <source>
        <dbReference type="Proteomes" id="UP000245423"/>
    </source>
</evidence>
<dbReference type="AlphaFoldDB" id="M1ZIA9"/>
<evidence type="ECO:0000313" key="1">
    <source>
        <dbReference type="EMBL" id="SHD77814.1"/>
    </source>
</evidence>
<dbReference type="InterPro" id="IPR021219">
    <property type="entry name" value="DUF2703"/>
</dbReference>
<dbReference type="EMBL" id="LT669839">
    <property type="protein sequence ID" value="SHD77814.1"/>
    <property type="molecule type" value="Genomic_DNA"/>
</dbReference>
<dbReference type="Proteomes" id="UP000245423">
    <property type="component" value="Chromosome 1"/>
</dbReference>
<keyword evidence="2" id="KW-1185">Reference proteome</keyword>